<feature type="transmembrane region" description="Helical" evidence="6">
    <location>
        <begin position="154"/>
        <end position="176"/>
    </location>
</feature>
<keyword evidence="5" id="KW-0046">Antibiotic resistance</keyword>
<accession>A0ABW8HG45</accession>
<name>A0ABW8HG45_9ACTN</name>
<dbReference type="Pfam" id="PF01061">
    <property type="entry name" value="ABC2_membrane"/>
    <property type="match status" value="1"/>
</dbReference>
<keyword evidence="6" id="KW-0813">Transport</keyword>
<feature type="transmembrane region" description="Helical" evidence="6">
    <location>
        <begin position="75"/>
        <end position="100"/>
    </location>
</feature>
<evidence type="ECO:0000256" key="5">
    <source>
        <dbReference type="ARBA" id="ARBA00023251"/>
    </source>
</evidence>
<dbReference type="InterPro" id="IPR051784">
    <property type="entry name" value="Nod_factor_ABC_transporter"/>
</dbReference>
<gene>
    <name evidence="8" type="ORF">ACIQFM_25980</name>
</gene>
<dbReference type="PANTHER" id="PTHR43229:SF2">
    <property type="entry name" value="NODULATION PROTEIN J"/>
    <property type="match status" value="1"/>
</dbReference>
<keyword evidence="6" id="KW-1003">Cell membrane</keyword>
<dbReference type="GeneID" id="95508047"/>
<feature type="transmembrane region" description="Helical" evidence="6">
    <location>
        <begin position="121"/>
        <end position="148"/>
    </location>
</feature>
<dbReference type="InterPro" id="IPR013525">
    <property type="entry name" value="ABC2_TM"/>
</dbReference>
<proteinExistence type="inferred from homology"/>
<comment type="caution">
    <text evidence="8">The sequence shown here is derived from an EMBL/GenBank/DDBJ whole genome shotgun (WGS) entry which is preliminary data.</text>
</comment>
<evidence type="ECO:0000259" key="7">
    <source>
        <dbReference type="PROSITE" id="PS51012"/>
    </source>
</evidence>
<keyword evidence="3 6" id="KW-1133">Transmembrane helix</keyword>
<sequence length="271" mass="28818">MTTATTYEEAVRPCGGGSRIAWAFSDARVLAGRYVRHILRQPEEIATAVLIPTVLMLMFRYMLGGAVDAGGSSYANFLVPGILAIGVTLISVSTTVGVFLDMQEGFVDRLRSMSTLATSVVIGHIVAAVMRALIGLVVLTAIGFAVGFRPSAGVLQYLAAFALLMLFAVAVGWISALFGQLARSTEGASGLALTLTFLPYASNVFAPTETMSPGLRVFVEHQPVTAVIDAVRALLLDQPVGNAAWIAVLWWGGIIALAVPLSNRLFRRRFS</sequence>
<evidence type="ECO:0000256" key="1">
    <source>
        <dbReference type="ARBA" id="ARBA00004141"/>
    </source>
</evidence>
<evidence type="ECO:0000256" key="6">
    <source>
        <dbReference type="RuleBase" id="RU361157"/>
    </source>
</evidence>
<evidence type="ECO:0000256" key="2">
    <source>
        <dbReference type="ARBA" id="ARBA00022692"/>
    </source>
</evidence>
<keyword evidence="2 6" id="KW-0812">Transmembrane</keyword>
<keyword evidence="4 6" id="KW-0472">Membrane</keyword>
<keyword evidence="9" id="KW-1185">Reference proteome</keyword>
<feature type="transmembrane region" description="Helical" evidence="6">
    <location>
        <begin position="188"/>
        <end position="206"/>
    </location>
</feature>
<feature type="domain" description="ABC transmembrane type-2" evidence="7">
    <location>
        <begin position="43"/>
        <end position="269"/>
    </location>
</feature>
<dbReference type="PROSITE" id="PS51012">
    <property type="entry name" value="ABC_TM2"/>
    <property type="match status" value="1"/>
</dbReference>
<evidence type="ECO:0000313" key="9">
    <source>
        <dbReference type="Proteomes" id="UP001617907"/>
    </source>
</evidence>
<dbReference type="PIRSF" id="PIRSF006648">
    <property type="entry name" value="DrrB"/>
    <property type="match status" value="1"/>
</dbReference>
<dbReference type="RefSeq" id="WP_030402467.1">
    <property type="nucleotide sequence ID" value="NZ_BBOK01000010.1"/>
</dbReference>
<comment type="similarity">
    <text evidence="6">Belongs to the ABC-2 integral membrane protein family.</text>
</comment>
<dbReference type="InterPro" id="IPR000412">
    <property type="entry name" value="ABC_2_transport"/>
</dbReference>
<reference evidence="8 9" key="1">
    <citation type="submission" date="2024-10" db="EMBL/GenBank/DDBJ databases">
        <title>The Natural Products Discovery Center: Release of the First 8490 Sequenced Strains for Exploring Actinobacteria Biosynthetic Diversity.</title>
        <authorList>
            <person name="Kalkreuter E."/>
            <person name="Kautsar S.A."/>
            <person name="Yang D."/>
            <person name="Bader C.D."/>
            <person name="Teijaro C.N."/>
            <person name="Fluegel L."/>
            <person name="Davis C.M."/>
            <person name="Simpson J.R."/>
            <person name="Lauterbach L."/>
            <person name="Steele A.D."/>
            <person name="Gui C."/>
            <person name="Meng S."/>
            <person name="Li G."/>
            <person name="Viehrig K."/>
            <person name="Ye F."/>
            <person name="Su P."/>
            <person name="Kiefer A.F."/>
            <person name="Nichols A."/>
            <person name="Cepeda A.J."/>
            <person name="Yan W."/>
            <person name="Fan B."/>
            <person name="Jiang Y."/>
            <person name="Adhikari A."/>
            <person name="Zheng C.-J."/>
            <person name="Schuster L."/>
            <person name="Cowan T.M."/>
            <person name="Smanski M.J."/>
            <person name="Chevrette M.G."/>
            <person name="De Carvalho L.P.S."/>
            <person name="Shen B."/>
        </authorList>
    </citation>
    <scope>NUCLEOTIDE SEQUENCE [LARGE SCALE GENOMIC DNA]</scope>
    <source>
        <strain evidence="8 9">NPDC093086</strain>
    </source>
</reference>
<dbReference type="EMBL" id="JBIVPC010000015">
    <property type="protein sequence ID" value="MFJ6039695.1"/>
    <property type="molecule type" value="Genomic_DNA"/>
</dbReference>
<evidence type="ECO:0000256" key="4">
    <source>
        <dbReference type="ARBA" id="ARBA00023136"/>
    </source>
</evidence>
<feature type="transmembrane region" description="Helical" evidence="6">
    <location>
        <begin position="243"/>
        <end position="261"/>
    </location>
</feature>
<feature type="transmembrane region" description="Helical" evidence="6">
    <location>
        <begin position="45"/>
        <end position="63"/>
    </location>
</feature>
<dbReference type="InterPro" id="IPR047817">
    <property type="entry name" value="ABC2_TM_bact-type"/>
</dbReference>
<comment type="subcellular location">
    <subcellularLocation>
        <location evidence="6">Cell membrane</location>
        <topology evidence="6">Multi-pass membrane protein</topology>
    </subcellularLocation>
    <subcellularLocation>
        <location evidence="1">Membrane</location>
        <topology evidence="1">Multi-pass membrane protein</topology>
    </subcellularLocation>
</comment>
<evidence type="ECO:0000313" key="8">
    <source>
        <dbReference type="EMBL" id="MFJ6039695.1"/>
    </source>
</evidence>
<protein>
    <recommendedName>
        <fullName evidence="6">Transport permease protein</fullName>
    </recommendedName>
</protein>
<evidence type="ECO:0000256" key="3">
    <source>
        <dbReference type="ARBA" id="ARBA00022989"/>
    </source>
</evidence>
<dbReference type="Proteomes" id="UP001617907">
    <property type="component" value="Unassembled WGS sequence"/>
</dbReference>
<dbReference type="PANTHER" id="PTHR43229">
    <property type="entry name" value="NODULATION PROTEIN J"/>
    <property type="match status" value="1"/>
</dbReference>
<organism evidence="8 9">
    <name type="scientific">Streptomyces ardesiacus</name>
    <dbReference type="NCBI Taxonomy" id="285564"/>
    <lineage>
        <taxon>Bacteria</taxon>
        <taxon>Bacillati</taxon>
        <taxon>Actinomycetota</taxon>
        <taxon>Actinomycetes</taxon>
        <taxon>Kitasatosporales</taxon>
        <taxon>Streptomycetaceae</taxon>
        <taxon>Streptomyces</taxon>
    </lineage>
</organism>